<dbReference type="EMBL" id="JAAJBJ010000005">
    <property type="protein sequence ID" value="NGG36606.1"/>
    <property type="molecule type" value="Genomic_DNA"/>
</dbReference>
<comment type="caution">
    <text evidence="1">The sequence shown here is derived from an EMBL/GenBank/DDBJ whole genome shotgun (WGS) entry which is preliminary data.</text>
</comment>
<name>A0A0E2ZRV9_BIFBI</name>
<dbReference type="RefSeq" id="WP_003817625.1">
    <property type="nucleotide sequence ID" value="NZ_BCXK01000017.1"/>
</dbReference>
<dbReference type="InterPro" id="IPR025530">
    <property type="entry name" value="DUF4417"/>
</dbReference>
<accession>A0A0E2ZRV9</accession>
<dbReference type="Proteomes" id="UP000488776">
    <property type="component" value="Unassembled WGS sequence"/>
</dbReference>
<reference evidence="2 4" key="2">
    <citation type="submission" date="2020-02" db="EMBL/GenBank/DDBJ databases">
        <title>Antibiotic susceptibility profiles of lactic acid bacteria isolated from the human vagina and genetic basis of atypical resistances.</title>
        <authorList>
            <person name="Sirichoat A."/>
            <person name="Florez A.B."/>
            <person name="Vazquez L."/>
            <person name="Buppasiri P."/>
            <person name="Panya M."/>
            <person name="Lulitanond V."/>
            <person name="Mayo B."/>
        </authorList>
    </citation>
    <scope>NUCLEOTIDE SEQUENCE [LARGE SCALE GENOMIC DNA]</scope>
    <source>
        <strain evidence="2 4">VA07-1AN</strain>
    </source>
</reference>
<dbReference type="Pfam" id="PF14386">
    <property type="entry name" value="DUF4417"/>
    <property type="match status" value="1"/>
</dbReference>
<evidence type="ECO:0000313" key="2">
    <source>
        <dbReference type="EMBL" id="NGG36606.1"/>
    </source>
</evidence>
<evidence type="ECO:0000313" key="4">
    <source>
        <dbReference type="Proteomes" id="UP000488776"/>
    </source>
</evidence>
<dbReference type="EMBL" id="WDOP01000006">
    <property type="protein sequence ID" value="KAB7486379.1"/>
    <property type="molecule type" value="Genomic_DNA"/>
</dbReference>
<organism evidence="1 3">
    <name type="scientific">Bifidobacterium bifidum</name>
    <dbReference type="NCBI Taxonomy" id="1681"/>
    <lineage>
        <taxon>Bacteria</taxon>
        <taxon>Bacillati</taxon>
        <taxon>Actinomycetota</taxon>
        <taxon>Actinomycetes</taxon>
        <taxon>Bifidobacteriales</taxon>
        <taxon>Bifidobacteriaceae</taxon>
        <taxon>Bifidobacterium</taxon>
    </lineage>
</organism>
<sequence>MNRSIASFEELIDRYADYLSGKGIQFNPQGFPMLQPQMYLDEWPELMVPYRDRKARFVHNPSHTVLCLFTSDMRIYPRLEKALDDIPEYSRYMGAVGSDLTVTSDMDLEWQQAIMLLNQLYLATLAVNGVKIVQNLRCGSPSTITCLSCVPSGVMCATSTLGCANTESELDLLFAEKLFAIRPGKLLLYGKHDPIMERQANVAGVPCRIYPDAHTLYKQLART</sequence>
<proteinExistence type="predicted"/>
<protein>
    <submittedName>
        <fullName evidence="1">DUF4417 domain-containing protein</fullName>
    </submittedName>
</protein>
<dbReference type="Proteomes" id="UP000451386">
    <property type="component" value="Unassembled WGS sequence"/>
</dbReference>
<evidence type="ECO:0000313" key="3">
    <source>
        <dbReference type="Proteomes" id="UP000451386"/>
    </source>
</evidence>
<evidence type="ECO:0000313" key="1">
    <source>
        <dbReference type="EMBL" id="KAB7486379.1"/>
    </source>
</evidence>
<reference evidence="1 3" key="1">
    <citation type="journal article" date="2019" name="Nat. Med.">
        <title>A library of human gut bacterial isolates paired with longitudinal multiomics data enables mechanistic microbiome research.</title>
        <authorList>
            <person name="Poyet M."/>
            <person name="Groussin M."/>
            <person name="Gibbons S.M."/>
            <person name="Avila-Pacheco J."/>
            <person name="Jiang X."/>
            <person name="Kearney S.M."/>
            <person name="Perrotta A.R."/>
            <person name="Berdy B."/>
            <person name="Zhao S."/>
            <person name="Lieberman T.D."/>
            <person name="Swanson P.K."/>
            <person name="Smith M."/>
            <person name="Roesemann S."/>
            <person name="Alexander J.E."/>
            <person name="Rich S.A."/>
            <person name="Livny J."/>
            <person name="Vlamakis H."/>
            <person name="Clish C."/>
            <person name="Bullock K."/>
            <person name="Deik A."/>
            <person name="Scott J."/>
            <person name="Pierce K.A."/>
            <person name="Xavier R.J."/>
            <person name="Alm E.J."/>
        </authorList>
    </citation>
    <scope>NUCLEOTIDE SEQUENCE [LARGE SCALE GENOMIC DNA]</scope>
    <source>
        <strain evidence="1 3">BIOML-A13</strain>
    </source>
</reference>
<dbReference type="AlphaFoldDB" id="A0A0E2ZRV9"/>
<gene>
    <name evidence="2" type="ORF">G5T23_06130</name>
    <name evidence="1" type="ORF">GBA83_07690</name>
</gene>